<organism evidence="5 6">
    <name type="scientific">Brachyspira aalborgi</name>
    <dbReference type="NCBI Taxonomy" id="29522"/>
    <lineage>
        <taxon>Bacteria</taxon>
        <taxon>Pseudomonadati</taxon>
        <taxon>Spirochaetota</taxon>
        <taxon>Spirochaetia</taxon>
        <taxon>Brachyspirales</taxon>
        <taxon>Brachyspiraceae</taxon>
        <taxon>Brachyspira</taxon>
    </lineage>
</organism>
<sequence length="451" mass="49587">MRKRYFFIPLISIIVISGVLVWACKHPFGEGLSIINIGKKVDYSIEEGGPGYKGEIGKDVTNSIIIPNKVQVFPMRDGNNYYRIPTLIQLTNGDLLAFADKRIGSIGDVPKSPIETVYKKSTNNGKTWSKETRISPPSTSKSLSYGDGAYCVDRKTGNIICLVVGDEGFLSSKPDKPIKTRLIIGRNNGSTWDAPIDITDKIYGANCKDPDRKNWYGAFVTSGNGVQLRNGRIMFVLNVRKSDKVSPLYNHVLYTDDGGATWNVSKGAPGISKNPSRGGSEAKIVELNDGTLLMAIRPEGIFQRFLAKSTDNGETWGEMEPRSELPSSSSNGDIIYYTSTLNGFDKNRIITMFDSRPWSGAGGGNPGNPKLYWSYDEGKTWEGRQMHSGEAGYSSLAILKDGSIGILAEIGGAWNGPIYFMRVNMKYLTSNRDKGPFYTNQTATNNNSKVK</sequence>
<feature type="domain" description="Sialidase" evidence="4">
    <location>
        <begin position="84"/>
        <end position="329"/>
    </location>
</feature>
<gene>
    <name evidence="5" type="ORF">EPJ67_00230</name>
</gene>
<evidence type="ECO:0000256" key="3">
    <source>
        <dbReference type="ARBA" id="ARBA00012733"/>
    </source>
</evidence>
<dbReference type="GO" id="GO:0016020">
    <property type="term" value="C:membrane"/>
    <property type="evidence" value="ECO:0007669"/>
    <property type="project" value="TreeGrafter"/>
</dbReference>
<accession>A0A5C8GAH4</accession>
<dbReference type="InterPro" id="IPR036278">
    <property type="entry name" value="Sialidase_sf"/>
</dbReference>
<evidence type="ECO:0000313" key="6">
    <source>
        <dbReference type="Proteomes" id="UP000325013"/>
    </source>
</evidence>
<dbReference type="PANTHER" id="PTHR10628">
    <property type="entry name" value="SIALIDASE"/>
    <property type="match status" value="1"/>
</dbReference>
<reference evidence="5 6" key="1">
    <citation type="journal article" date="1992" name="Lakartidningen">
        <title>[Penicillin V and not amoxicillin is the first choice preparation in acute otitis].</title>
        <authorList>
            <person name="Kamme C."/>
            <person name="Lundgren K."/>
            <person name="Prellner K."/>
        </authorList>
    </citation>
    <scope>NUCLEOTIDE SEQUENCE [LARGE SCALE GENOMIC DNA]</scope>
    <source>
        <strain evidence="5 6">PC2777IV</strain>
    </source>
</reference>
<proteinExistence type="inferred from homology"/>
<dbReference type="Proteomes" id="UP000325013">
    <property type="component" value="Unassembled WGS sequence"/>
</dbReference>
<dbReference type="SUPFAM" id="SSF50939">
    <property type="entry name" value="Sialidases"/>
    <property type="match status" value="1"/>
</dbReference>
<dbReference type="Pfam" id="PF13859">
    <property type="entry name" value="BNR_3"/>
    <property type="match status" value="1"/>
</dbReference>
<dbReference type="EMBL" id="SAYJ01000001">
    <property type="protein sequence ID" value="TXJ58972.1"/>
    <property type="molecule type" value="Genomic_DNA"/>
</dbReference>
<protein>
    <recommendedName>
        <fullName evidence="3">exo-alpha-sialidase</fullName>
        <ecNumber evidence="3">3.2.1.18</ecNumber>
    </recommendedName>
</protein>
<dbReference type="GO" id="GO:0004308">
    <property type="term" value="F:exo-alpha-sialidase activity"/>
    <property type="evidence" value="ECO:0007669"/>
    <property type="project" value="UniProtKB-EC"/>
</dbReference>
<name>A0A5C8GAH4_9SPIR</name>
<dbReference type="InterPro" id="IPR026856">
    <property type="entry name" value="Sialidase_fam"/>
</dbReference>
<comment type="similarity">
    <text evidence="2">Belongs to the glycosyl hydrolase 33 family.</text>
</comment>
<dbReference type="Gene3D" id="2.120.10.10">
    <property type="match status" value="1"/>
</dbReference>
<evidence type="ECO:0000259" key="4">
    <source>
        <dbReference type="Pfam" id="PF13859"/>
    </source>
</evidence>
<dbReference type="EC" id="3.2.1.18" evidence="3"/>
<evidence type="ECO:0000313" key="5">
    <source>
        <dbReference type="EMBL" id="TXJ58972.1"/>
    </source>
</evidence>
<dbReference type="GO" id="GO:0009313">
    <property type="term" value="P:oligosaccharide catabolic process"/>
    <property type="evidence" value="ECO:0007669"/>
    <property type="project" value="TreeGrafter"/>
</dbReference>
<dbReference type="AlphaFoldDB" id="A0A5C8GAH4"/>
<comment type="caution">
    <text evidence="5">The sequence shown here is derived from an EMBL/GenBank/DDBJ whole genome shotgun (WGS) entry which is preliminary data.</text>
</comment>
<dbReference type="PANTHER" id="PTHR10628:SF30">
    <property type="entry name" value="EXO-ALPHA-SIALIDASE"/>
    <property type="match status" value="1"/>
</dbReference>
<evidence type="ECO:0000256" key="2">
    <source>
        <dbReference type="ARBA" id="ARBA00009348"/>
    </source>
</evidence>
<dbReference type="GO" id="GO:0006689">
    <property type="term" value="P:ganglioside catabolic process"/>
    <property type="evidence" value="ECO:0007669"/>
    <property type="project" value="TreeGrafter"/>
</dbReference>
<dbReference type="GO" id="GO:0005737">
    <property type="term" value="C:cytoplasm"/>
    <property type="evidence" value="ECO:0007669"/>
    <property type="project" value="TreeGrafter"/>
</dbReference>
<dbReference type="InterPro" id="IPR011040">
    <property type="entry name" value="Sialidase"/>
</dbReference>
<dbReference type="OrthoDB" id="363253at2"/>
<dbReference type="RefSeq" id="WP_147527773.1">
    <property type="nucleotide sequence ID" value="NZ_SAYJ01000001.1"/>
</dbReference>
<dbReference type="CDD" id="cd15482">
    <property type="entry name" value="Sialidase_non-viral"/>
    <property type="match status" value="1"/>
</dbReference>
<comment type="catalytic activity">
    <reaction evidence="1">
        <text>Hydrolysis of alpha-(2-&gt;3)-, alpha-(2-&gt;6)-, alpha-(2-&gt;8)- glycosidic linkages of terminal sialic acid residues in oligosaccharides, glycoproteins, glycolipids, colominic acid and synthetic substrates.</text>
        <dbReference type="EC" id="3.2.1.18"/>
    </reaction>
</comment>
<evidence type="ECO:0000256" key="1">
    <source>
        <dbReference type="ARBA" id="ARBA00000427"/>
    </source>
</evidence>